<comment type="caution">
    <text evidence="1">The sequence shown here is derived from an EMBL/GenBank/DDBJ whole genome shotgun (WGS) entry which is preliminary data.</text>
</comment>
<accession>S7WVT2</accession>
<proteinExistence type="predicted"/>
<organism evidence="1 2">
    <name type="scientific">Cyclobacterium qasimii M12-11B</name>
    <dbReference type="NCBI Taxonomy" id="641524"/>
    <lineage>
        <taxon>Bacteria</taxon>
        <taxon>Pseudomonadati</taxon>
        <taxon>Bacteroidota</taxon>
        <taxon>Cytophagia</taxon>
        <taxon>Cytophagales</taxon>
        <taxon>Cyclobacteriaceae</taxon>
        <taxon>Cyclobacterium</taxon>
    </lineage>
</organism>
<gene>
    <name evidence="1" type="ORF">ADICYQ_0870</name>
</gene>
<evidence type="ECO:0000313" key="1">
    <source>
        <dbReference type="EMBL" id="EPR70874.1"/>
    </source>
</evidence>
<name>S7WVT2_9BACT</name>
<reference evidence="1 2" key="1">
    <citation type="journal article" date="2013" name="Genome Announc.">
        <title>Draft Genome Sequence of Cyclobacterium qasimii Strain M12-11BT, Isolated from Arctic Marine Sediment.</title>
        <authorList>
            <person name="Shivaji S."/>
            <person name="Ara S."/>
            <person name="Singh A."/>
            <person name="Kumar Pinnaka A."/>
        </authorList>
    </citation>
    <scope>NUCLEOTIDE SEQUENCE [LARGE SCALE GENOMIC DNA]</scope>
    <source>
        <strain evidence="1 2">M12-11B</strain>
    </source>
</reference>
<dbReference type="STRING" id="641524.ADICYQ_0870"/>
<dbReference type="AlphaFoldDB" id="S7WVT2"/>
<dbReference type="EMBL" id="ATNM01000035">
    <property type="protein sequence ID" value="EPR70874.1"/>
    <property type="molecule type" value="Genomic_DNA"/>
</dbReference>
<protein>
    <submittedName>
        <fullName evidence="1">Uncharacterized protein</fullName>
    </submittedName>
</protein>
<sequence>MENLIACSVFYRILFDEGVADNYLLIIFRGINKVGYQALLY</sequence>
<dbReference type="Proteomes" id="UP000014974">
    <property type="component" value="Unassembled WGS sequence"/>
</dbReference>
<evidence type="ECO:0000313" key="2">
    <source>
        <dbReference type="Proteomes" id="UP000014974"/>
    </source>
</evidence>